<dbReference type="SUPFAM" id="SSF56112">
    <property type="entry name" value="Protein kinase-like (PK-like)"/>
    <property type="match status" value="1"/>
</dbReference>
<dbReference type="GO" id="GO:0005524">
    <property type="term" value="F:ATP binding"/>
    <property type="evidence" value="ECO:0007669"/>
    <property type="project" value="UniProtKB-KW"/>
</dbReference>
<dbReference type="Gene3D" id="1.10.510.10">
    <property type="entry name" value="Transferase(Phosphotransferase) domain 1"/>
    <property type="match status" value="1"/>
</dbReference>
<name>D2VBS9_NAEGR</name>
<dbReference type="AlphaFoldDB" id="D2VBS9"/>
<gene>
    <name evidence="7" type="ORF">NAEGRDRAFT_48268</name>
</gene>
<dbReference type="GO" id="GO:0005737">
    <property type="term" value="C:cytoplasm"/>
    <property type="evidence" value="ECO:0007669"/>
    <property type="project" value="TreeGrafter"/>
</dbReference>
<evidence type="ECO:0000259" key="6">
    <source>
        <dbReference type="PROSITE" id="PS50011"/>
    </source>
</evidence>
<dbReference type="InterPro" id="IPR011009">
    <property type="entry name" value="Kinase-like_dom_sf"/>
</dbReference>
<dbReference type="PROSITE" id="PS50011">
    <property type="entry name" value="PROTEIN_KINASE_DOM"/>
    <property type="match status" value="1"/>
</dbReference>
<dbReference type="Proteomes" id="UP000006671">
    <property type="component" value="Unassembled WGS sequence"/>
</dbReference>
<dbReference type="VEuPathDB" id="AmoebaDB:NAEGRDRAFT_48268"/>
<dbReference type="InterPro" id="IPR050339">
    <property type="entry name" value="CC_SR_Kinase"/>
</dbReference>
<evidence type="ECO:0000313" key="8">
    <source>
        <dbReference type="Proteomes" id="UP000006671"/>
    </source>
</evidence>
<dbReference type="Pfam" id="PF13475">
    <property type="entry name" value="DUF4116"/>
    <property type="match status" value="5"/>
</dbReference>
<dbReference type="STRING" id="5762.D2VBS9"/>
<keyword evidence="2" id="KW-0547">Nucleotide-binding</keyword>
<evidence type="ECO:0000256" key="3">
    <source>
        <dbReference type="ARBA" id="ARBA00022777"/>
    </source>
</evidence>
<evidence type="ECO:0000313" key="7">
    <source>
        <dbReference type="EMBL" id="EFC45641.1"/>
    </source>
</evidence>
<keyword evidence="1" id="KW-0808">Transferase</keyword>
<dbReference type="GeneID" id="8858741"/>
<dbReference type="GO" id="GO:0004672">
    <property type="term" value="F:protein kinase activity"/>
    <property type="evidence" value="ECO:0007669"/>
    <property type="project" value="InterPro"/>
</dbReference>
<dbReference type="InterPro" id="IPR025197">
    <property type="entry name" value="DUF4116"/>
</dbReference>
<dbReference type="KEGG" id="ngr:NAEGRDRAFT_48268"/>
<keyword evidence="4" id="KW-0067">ATP-binding</keyword>
<dbReference type="PROSITE" id="PS00108">
    <property type="entry name" value="PROTEIN_KINASE_ST"/>
    <property type="match status" value="1"/>
</dbReference>
<evidence type="ECO:0000256" key="2">
    <source>
        <dbReference type="ARBA" id="ARBA00022741"/>
    </source>
</evidence>
<proteinExistence type="inferred from homology"/>
<dbReference type="EMBL" id="GG738862">
    <property type="protein sequence ID" value="EFC45641.1"/>
    <property type="molecule type" value="Genomic_DNA"/>
</dbReference>
<dbReference type="RefSeq" id="XP_002678385.1">
    <property type="nucleotide sequence ID" value="XM_002678339.1"/>
</dbReference>
<dbReference type="OrthoDB" id="248923at2759"/>
<keyword evidence="3" id="KW-0418">Kinase</keyword>
<organism evidence="8">
    <name type="scientific">Naegleria gruberi</name>
    <name type="common">Amoeba</name>
    <dbReference type="NCBI Taxonomy" id="5762"/>
    <lineage>
        <taxon>Eukaryota</taxon>
        <taxon>Discoba</taxon>
        <taxon>Heterolobosea</taxon>
        <taxon>Tetramitia</taxon>
        <taxon>Eutetramitia</taxon>
        <taxon>Vahlkampfiidae</taxon>
        <taxon>Naegleria</taxon>
    </lineage>
</organism>
<comment type="similarity">
    <text evidence="5">Belongs to the protein kinase superfamily. Ser/Thr protein kinase family. GCN2 subfamily.</text>
</comment>
<dbReference type="SMART" id="SM00220">
    <property type="entry name" value="S_TKc"/>
    <property type="match status" value="1"/>
</dbReference>
<feature type="domain" description="Protein kinase" evidence="6">
    <location>
        <begin position="128"/>
        <end position="392"/>
    </location>
</feature>
<dbReference type="GO" id="GO:0005634">
    <property type="term" value="C:nucleus"/>
    <property type="evidence" value="ECO:0007669"/>
    <property type="project" value="TreeGrafter"/>
</dbReference>
<dbReference type="InParanoid" id="D2VBS9"/>
<accession>D2VBS9</accession>
<evidence type="ECO:0000256" key="1">
    <source>
        <dbReference type="ARBA" id="ARBA00022679"/>
    </source>
</evidence>
<dbReference type="PANTHER" id="PTHR11042">
    <property type="entry name" value="EUKARYOTIC TRANSLATION INITIATION FACTOR 2-ALPHA KINASE EIF2-ALPHA KINASE -RELATED"/>
    <property type="match status" value="1"/>
</dbReference>
<evidence type="ECO:0000256" key="4">
    <source>
        <dbReference type="ARBA" id="ARBA00022840"/>
    </source>
</evidence>
<dbReference type="InterPro" id="IPR008271">
    <property type="entry name" value="Ser/Thr_kinase_AS"/>
</dbReference>
<dbReference type="InterPro" id="IPR000719">
    <property type="entry name" value="Prot_kinase_dom"/>
</dbReference>
<protein>
    <submittedName>
        <fullName evidence="7">Predicted protein</fullName>
    </submittedName>
</protein>
<sequence>MLNDAAHKRKREESIKILLDSSDDFSDDETVQVMRDDDETNQKTISFRQLKKKKALNLVDVLPNNNNLNNLNNLNNINMNINDDRDGEQTTMKNENDKFNNREEQLKKMLNENTTERRLKEYFYSKGLKVDDCVGSGGFGSVFTVLIGENRKAIKCITNSSTVIGFQELANSIQLDHEHIVKVDDFHIIEGMVCLEMEFMEKGSLVSYKRKLTDSMLIQIVAQVCDALSYISKKNICHRDIKPGNLLVRSIDFDLESIQVVVGDFGLSFSQKSIKEVNDGGTLSYMDPIIFEYIENLKKIKPEERKNLPLPYGIDTDLYSLGVTIEQLVGNTPTDFIRKIVETLKNPNRKERVSFMHKMAAISQAYTQAFKNPNNSTLWHKHLEAASIHPFCMELSPYQHKHFVLEVLKRNGIAIQYVYPEYRKDTEVVLQALRQNVWAITTISEELNQDPKLEQVVKQNLGWIKPEIRNRFSRGENRHRDLDFYLNLVKYNEETIIFIPEEMKWNREYLLKFVSVNGACLQYLRDYMNDLEFFKIALQNNLQVIEFAPPSIRDDLEIMNEIIEKDPELFSYASARLKGNRDLALKSVTLNPYRNFGQIHKDLKTNSQFLIDVITNNPSIIEQTAWFDPSLPFYDELASQALSLDRDLFFKLPFEKRKSKAILREFFETVLVDMVMIEEVVDILSGSTSLDEEALQQLKERYLDDQQKGTIRKILLSILSVDRYKIPMPFLIELFSEDRDFIESAVEYGQDFFQIACNDLKCQDEFLATCIDKGVNVSQFPKEKRSDAELMKRAILKDPNNFRHLDENLKESIEMIQLLLSNYPKLFNLIPSHLQYEKEIIKIAIQCGYRNYNNLASQAFTDENILKLDVKGLLPFVSQNYLRNHSEFLLESVKITNEIKYLDLLPDHYKDNEQVMIEFVKYNGLALEYCSPTLRSTKEFVQVAVKQNEMALQFASPSLQVDHSFICEFSIFQEMNRM</sequence>
<keyword evidence="8" id="KW-1185">Reference proteome</keyword>
<dbReference type="eggNOG" id="KOG0580">
    <property type="taxonomic scope" value="Eukaryota"/>
</dbReference>
<dbReference type="Pfam" id="PF00069">
    <property type="entry name" value="Pkinase"/>
    <property type="match status" value="1"/>
</dbReference>
<evidence type="ECO:0000256" key="5">
    <source>
        <dbReference type="ARBA" id="ARBA00037982"/>
    </source>
</evidence>
<reference evidence="7 8" key="1">
    <citation type="journal article" date="2010" name="Cell">
        <title>The genome of Naegleria gruberi illuminates early eukaryotic versatility.</title>
        <authorList>
            <person name="Fritz-Laylin L.K."/>
            <person name="Prochnik S.E."/>
            <person name="Ginger M.L."/>
            <person name="Dacks J.B."/>
            <person name="Carpenter M.L."/>
            <person name="Field M.C."/>
            <person name="Kuo A."/>
            <person name="Paredez A."/>
            <person name="Chapman J."/>
            <person name="Pham J."/>
            <person name="Shu S."/>
            <person name="Neupane R."/>
            <person name="Cipriano M."/>
            <person name="Mancuso J."/>
            <person name="Tu H."/>
            <person name="Salamov A."/>
            <person name="Lindquist E."/>
            <person name="Shapiro H."/>
            <person name="Lucas S."/>
            <person name="Grigoriev I.V."/>
            <person name="Cande W.Z."/>
            <person name="Fulton C."/>
            <person name="Rokhsar D.S."/>
            <person name="Dawson S.C."/>
        </authorList>
    </citation>
    <scope>NUCLEOTIDE SEQUENCE [LARGE SCALE GENOMIC DNA]</scope>
    <source>
        <strain evidence="7 8">NEG-M</strain>
    </source>
</reference>